<reference evidence="1" key="1">
    <citation type="journal article" date="2019" name="bioRxiv">
        <title>The Genome of the Zebra Mussel, Dreissena polymorpha: A Resource for Invasive Species Research.</title>
        <authorList>
            <person name="McCartney M.A."/>
            <person name="Auch B."/>
            <person name="Kono T."/>
            <person name="Mallez S."/>
            <person name="Zhang Y."/>
            <person name="Obille A."/>
            <person name="Becker A."/>
            <person name="Abrahante J.E."/>
            <person name="Garbe J."/>
            <person name="Badalamenti J.P."/>
            <person name="Herman A."/>
            <person name="Mangelson H."/>
            <person name="Liachko I."/>
            <person name="Sullivan S."/>
            <person name="Sone E.D."/>
            <person name="Koren S."/>
            <person name="Silverstein K.A.T."/>
            <person name="Beckman K.B."/>
            <person name="Gohl D.M."/>
        </authorList>
    </citation>
    <scope>NUCLEOTIDE SEQUENCE</scope>
    <source>
        <strain evidence="1">Duluth1</strain>
        <tissue evidence="1">Whole animal</tissue>
    </source>
</reference>
<gene>
    <name evidence="1" type="ORF">DPMN_144259</name>
</gene>
<protein>
    <submittedName>
        <fullName evidence="1">Uncharacterized protein</fullName>
    </submittedName>
</protein>
<evidence type="ECO:0000313" key="2">
    <source>
        <dbReference type="Proteomes" id="UP000828390"/>
    </source>
</evidence>
<sequence>MVQDHQSIMTAHESAAGIMGFWHLHCVGFFDYEHLDSRRTSSSQYLEILATPWCETLCL</sequence>
<comment type="caution">
    <text evidence="1">The sequence shown here is derived from an EMBL/GenBank/DDBJ whole genome shotgun (WGS) entry which is preliminary data.</text>
</comment>
<reference evidence="1" key="2">
    <citation type="submission" date="2020-11" db="EMBL/GenBank/DDBJ databases">
        <authorList>
            <person name="McCartney M.A."/>
            <person name="Auch B."/>
            <person name="Kono T."/>
            <person name="Mallez S."/>
            <person name="Becker A."/>
            <person name="Gohl D.M."/>
            <person name="Silverstein K.A.T."/>
            <person name="Koren S."/>
            <person name="Bechman K.B."/>
            <person name="Herman A."/>
            <person name="Abrahante J.E."/>
            <person name="Garbe J."/>
        </authorList>
    </citation>
    <scope>NUCLEOTIDE SEQUENCE</scope>
    <source>
        <strain evidence="1">Duluth1</strain>
        <tissue evidence="1">Whole animal</tissue>
    </source>
</reference>
<dbReference type="AlphaFoldDB" id="A0A9D4GHZ0"/>
<dbReference type="Proteomes" id="UP000828390">
    <property type="component" value="Unassembled WGS sequence"/>
</dbReference>
<proteinExistence type="predicted"/>
<name>A0A9D4GHZ0_DREPO</name>
<evidence type="ECO:0000313" key="1">
    <source>
        <dbReference type="EMBL" id="KAH3815728.1"/>
    </source>
</evidence>
<dbReference type="EMBL" id="JAIWYP010000006">
    <property type="protein sequence ID" value="KAH3815728.1"/>
    <property type="molecule type" value="Genomic_DNA"/>
</dbReference>
<accession>A0A9D4GHZ0</accession>
<keyword evidence="2" id="KW-1185">Reference proteome</keyword>
<organism evidence="1 2">
    <name type="scientific">Dreissena polymorpha</name>
    <name type="common">Zebra mussel</name>
    <name type="synonym">Mytilus polymorpha</name>
    <dbReference type="NCBI Taxonomy" id="45954"/>
    <lineage>
        <taxon>Eukaryota</taxon>
        <taxon>Metazoa</taxon>
        <taxon>Spiralia</taxon>
        <taxon>Lophotrochozoa</taxon>
        <taxon>Mollusca</taxon>
        <taxon>Bivalvia</taxon>
        <taxon>Autobranchia</taxon>
        <taxon>Heteroconchia</taxon>
        <taxon>Euheterodonta</taxon>
        <taxon>Imparidentia</taxon>
        <taxon>Neoheterodontei</taxon>
        <taxon>Myida</taxon>
        <taxon>Dreissenoidea</taxon>
        <taxon>Dreissenidae</taxon>
        <taxon>Dreissena</taxon>
    </lineage>
</organism>